<evidence type="ECO:0000256" key="5">
    <source>
        <dbReference type="SAM" id="Phobius"/>
    </source>
</evidence>
<feature type="domain" description="Integral membrane bound transporter" evidence="8">
    <location>
        <begin position="606"/>
        <end position="737"/>
    </location>
</feature>
<feature type="domain" description="Putative ER transporter 6TM N-terminal" evidence="7">
    <location>
        <begin position="37"/>
        <end position="329"/>
    </location>
</feature>
<feature type="transmembrane region" description="Helical" evidence="5">
    <location>
        <begin position="609"/>
        <end position="629"/>
    </location>
</feature>
<evidence type="ECO:0000313" key="9">
    <source>
        <dbReference type="EMBL" id="KEF58447.1"/>
    </source>
</evidence>
<evidence type="ECO:0000256" key="3">
    <source>
        <dbReference type="ARBA" id="ARBA00022989"/>
    </source>
</evidence>
<protein>
    <recommendedName>
        <fullName evidence="11">ER transporter 6TM N-terminal domain-containing protein</fullName>
    </recommendedName>
</protein>
<evidence type="ECO:0008006" key="11">
    <source>
        <dbReference type="Google" id="ProtNLM"/>
    </source>
</evidence>
<feature type="transmembrane region" description="Helical" evidence="5">
    <location>
        <begin position="682"/>
        <end position="699"/>
    </location>
</feature>
<organism evidence="9 10">
    <name type="scientific">Exophiala aquamarina CBS 119918</name>
    <dbReference type="NCBI Taxonomy" id="1182545"/>
    <lineage>
        <taxon>Eukaryota</taxon>
        <taxon>Fungi</taxon>
        <taxon>Dikarya</taxon>
        <taxon>Ascomycota</taxon>
        <taxon>Pezizomycotina</taxon>
        <taxon>Eurotiomycetes</taxon>
        <taxon>Chaetothyriomycetidae</taxon>
        <taxon>Chaetothyriales</taxon>
        <taxon>Herpotrichiellaceae</taxon>
        <taxon>Exophiala</taxon>
    </lineage>
</organism>
<evidence type="ECO:0000259" key="6">
    <source>
        <dbReference type="Pfam" id="PF10334"/>
    </source>
</evidence>
<dbReference type="RefSeq" id="XP_013261037.1">
    <property type="nucleotide sequence ID" value="XM_013405583.1"/>
</dbReference>
<dbReference type="PANTHER" id="PTHR37994">
    <property type="entry name" value="ARAE_2_N DOMAIN-CONTAINING PROTEIN-RELATED"/>
    <property type="match status" value="1"/>
</dbReference>
<dbReference type="Proteomes" id="UP000027920">
    <property type="component" value="Unassembled WGS sequence"/>
</dbReference>
<dbReference type="InterPro" id="IPR049453">
    <property type="entry name" value="Memb_transporter_dom"/>
</dbReference>
<gene>
    <name evidence="9" type="ORF">A1O9_06373</name>
</gene>
<dbReference type="Pfam" id="PF10334">
    <property type="entry name" value="BRE4"/>
    <property type="match status" value="1"/>
</dbReference>
<accession>A0A072PFA3</accession>
<keyword evidence="3 5" id="KW-1133">Transmembrane helix</keyword>
<reference evidence="9 10" key="1">
    <citation type="submission" date="2013-03" db="EMBL/GenBank/DDBJ databases">
        <title>The Genome Sequence of Exophiala aquamarina CBS 119918.</title>
        <authorList>
            <consortium name="The Broad Institute Genomics Platform"/>
            <person name="Cuomo C."/>
            <person name="de Hoog S."/>
            <person name="Gorbushina A."/>
            <person name="Walker B."/>
            <person name="Young S.K."/>
            <person name="Zeng Q."/>
            <person name="Gargeya S."/>
            <person name="Fitzgerald M."/>
            <person name="Haas B."/>
            <person name="Abouelleil A."/>
            <person name="Allen A.W."/>
            <person name="Alvarado L."/>
            <person name="Arachchi H.M."/>
            <person name="Berlin A.M."/>
            <person name="Chapman S.B."/>
            <person name="Gainer-Dewar J."/>
            <person name="Goldberg J."/>
            <person name="Griggs A."/>
            <person name="Gujja S."/>
            <person name="Hansen M."/>
            <person name="Howarth C."/>
            <person name="Imamovic A."/>
            <person name="Ireland A."/>
            <person name="Larimer J."/>
            <person name="McCowan C."/>
            <person name="Murphy C."/>
            <person name="Pearson M."/>
            <person name="Poon T.W."/>
            <person name="Priest M."/>
            <person name="Roberts A."/>
            <person name="Saif S."/>
            <person name="Shea T."/>
            <person name="Sisk P."/>
            <person name="Sykes S."/>
            <person name="Wortman J."/>
            <person name="Nusbaum C."/>
            <person name="Birren B."/>
        </authorList>
    </citation>
    <scope>NUCLEOTIDE SEQUENCE [LARGE SCALE GENOMIC DNA]</scope>
    <source>
        <strain evidence="9 10">CBS 119918</strain>
    </source>
</reference>
<dbReference type="VEuPathDB" id="FungiDB:A1O9_06373"/>
<keyword evidence="4 5" id="KW-0472">Membrane</keyword>
<dbReference type="OrthoDB" id="2274698at2759"/>
<evidence type="ECO:0000256" key="4">
    <source>
        <dbReference type="ARBA" id="ARBA00023136"/>
    </source>
</evidence>
<dbReference type="InterPro" id="IPR018823">
    <property type="entry name" value="ArAE_2_N"/>
</dbReference>
<name>A0A072PFA3_9EURO</name>
<dbReference type="InterPro" id="IPR018820">
    <property type="entry name" value="BRE4-related_DUF2421"/>
</dbReference>
<dbReference type="GO" id="GO:0016020">
    <property type="term" value="C:membrane"/>
    <property type="evidence" value="ECO:0007669"/>
    <property type="project" value="UniProtKB-SubCell"/>
</dbReference>
<dbReference type="EMBL" id="AMGV01000004">
    <property type="protein sequence ID" value="KEF58447.1"/>
    <property type="molecule type" value="Genomic_DNA"/>
</dbReference>
<feature type="transmembrane region" description="Helical" evidence="5">
    <location>
        <begin position="725"/>
        <end position="745"/>
    </location>
</feature>
<dbReference type="HOGENOM" id="CLU_001788_0_1_1"/>
<comment type="subcellular location">
    <subcellularLocation>
        <location evidence="1">Membrane</location>
        <topology evidence="1">Multi-pass membrane protein</topology>
    </subcellularLocation>
</comment>
<keyword evidence="10" id="KW-1185">Reference proteome</keyword>
<sequence length="1014" mass="113602">MAKPQQPSGVKKILDSLGLKLNLPIILVMFKYQNASVAEHYSTIGYLIPIMSLLVVPILPRARFVSGLLITGFLTCLAAAISLLFMWISTKARQNTTHIEQEAMSQGPVPKTMVVPYNAAASANQAVWFFFLLWAYNTFRAFRPQYFLPLIVFGIFINVTATYGCILPTIEHVESLIRRLLDTFFVGFGLAFAVHFLVLPVTTRDLVTIILNEYLHHLKSVLDAQRDFIISLHARDWDRRETSSCSDTQIESSGGKKASWPEAEAWKSATAEATEDQVKIHSQIRYVKREFTWSKLRADDFVSIMKLMKNILAPVAGMETAVQLAVRVEKSGGWSSMEASTVALGPEATSDGTPIRSEEELWKQLFEKLQNSAFGLWDAMLQGLDYAFFTLQITRKPAFFTKEELLARASSQGGLAGFLEQTIQDFLTAREEPLKQWCRLTGQEDVLGATSKDPLSQRHQSQLYLILNVEFCLVTTAKAILDLVRFADLKINDGTMSKKRLILPTRKQLKKWGKSLFTREDSNLDYQTYSYRSGTPTVHLGDALGVTRDPEHLPPVNLYERVTDKFRFIPKVVGSTESWFGFKVASGTMFIAITCYLRNSQEFYIKQRIIWGAVMVAISMTQTAGSGLYGQFVRLFGTFLAMVFSYVDWYIVDGHTAGVIVFVGISMFFYHYLLVTKPDDPVIPMIGMITIMLIIGYELQVKQVGIALSVSNGQVFHPVYELAPYRLAAVLGGVGIASFLSYFPTVSTARAEMRKDLGKTEYLLGHYYSSTHKAVSLRLKDLGGDHKNKNSPLRKIEKARSKLFAKQLILIQGMKNHLQFMRWEPTFGGKFPRATYERLLDRTQNILRFTAMIAFATKTFKELPEDTHADSIVATTLSNESTWAKDFGETMSTLELTSHGVTSLLAILSGAITSGRPVPPYLRVPDPYHLGEALNGVDTDILNTKHVCEPGYSAFAVMQLSTTMLALDLAALLEDTKLLVGEAEFNLDIVQEDYEKHVGSNSVPSAIRASKKEE</sequence>
<evidence type="ECO:0000256" key="2">
    <source>
        <dbReference type="ARBA" id="ARBA00022692"/>
    </source>
</evidence>
<feature type="transmembrane region" description="Helical" evidence="5">
    <location>
        <begin position="649"/>
        <end position="670"/>
    </location>
</feature>
<evidence type="ECO:0000259" key="7">
    <source>
        <dbReference type="Pfam" id="PF10337"/>
    </source>
</evidence>
<feature type="transmembrane region" description="Helical" evidence="5">
    <location>
        <begin position="68"/>
        <end position="88"/>
    </location>
</feature>
<dbReference type="STRING" id="1182545.A0A072PFA3"/>
<proteinExistence type="predicted"/>
<dbReference type="PANTHER" id="PTHR37994:SF4">
    <property type="entry name" value="ER TRANSPORTER 6TM N-TERMINAL DOMAIN-CONTAINING PROTEIN-RELATED"/>
    <property type="match status" value="1"/>
</dbReference>
<dbReference type="GeneID" id="25281290"/>
<evidence type="ECO:0000313" key="10">
    <source>
        <dbReference type="Proteomes" id="UP000027920"/>
    </source>
</evidence>
<evidence type="ECO:0000259" key="8">
    <source>
        <dbReference type="Pfam" id="PF13515"/>
    </source>
</evidence>
<keyword evidence="2 5" id="KW-0812">Transmembrane</keyword>
<feature type="domain" description="DUF2421" evidence="6">
    <location>
        <begin position="744"/>
        <end position="883"/>
    </location>
</feature>
<evidence type="ECO:0000256" key="1">
    <source>
        <dbReference type="ARBA" id="ARBA00004141"/>
    </source>
</evidence>
<feature type="transmembrane region" description="Helical" evidence="5">
    <location>
        <begin position="114"/>
        <end position="134"/>
    </location>
</feature>
<dbReference type="AlphaFoldDB" id="A0A072PFA3"/>
<dbReference type="Pfam" id="PF10337">
    <property type="entry name" value="ArAE_2_N"/>
    <property type="match status" value="1"/>
</dbReference>
<feature type="transmembrane region" description="Helical" evidence="5">
    <location>
        <begin position="44"/>
        <end position="62"/>
    </location>
</feature>
<feature type="transmembrane region" description="Helical" evidence="5">
    <location>
        <begin position="146"/>
        <end position="168"/>
    </location>
</feature>
<dbReference type="Pfam" id="PF13515">
    <property type="entry name" value="FUSC_2"/>
    <property type="match status" value="1"/>
</dbReference>
<feature type="transmembrane region" description="Helical" evidence="5">
    <location>
        <begin position="180"/>
        <end position="199"/>
    </location>
</feature>
<comment type="caution">
    <text evidence="9">The sequence shown here is derived from an EMBL/GenBank/DDBJ whole genome shotgun (WGS) entry which is preliminary data.</text>
</comment>